<reference evidence="2 3" key="1">
    <citation type="submission" date="2019-07" db="EMBL/GenBank/DDBJ databases">
        <title>Georgenia wutianyii sp. nov. and Georgenia *** sp. nov. isolated from plateau pika (Ochotona curzoniae) in the Qinghai-Tibet plateau of China.</title>
        <authorList>
            <person name="Tian Z."/>
        </authorList>
    </citation>
    <scope>NUCLEOTIDE SEQUENCE [LARGE SCALE GENOMIC DNA]</scope>
    <source>
        <strain evidence="2 3">Z446</strain>
    </source>
</reference>
<dbReference type="Pfam" id="PF04480">
    <property type="entry name" value="DUF559"/>
    <property type="match status" value="1"/>
</dbReference>
<accession>A0A552WVN1</accession>
<protein>
    <submittedName>
        <fullName evidence="2">DUF559 domain-containing protein</fullName>
    </submittedName>
</protein>
<evidence type="ECO:0000313" key="3">
    <source>
        <dbReference type="Proteomes" id="UP000318693"/>
    </source>
</evidence>
<dbReference type="AlphaFoldDB" id="A0A552WVN1"/>
<keyword evidence="3" id="KW-1185">Reference proteome</keyword>
<dbReference type="EMBL" id="VJXR01000006">
    <property type="protein sequence ID" value="TRW46854.1"/>
    <property type="molecule type" value="Genomic_DNA"/>
</dbReference>
<name>A0A552WVN1_9MICO</name>
<dbReference type="InterPro" id="IPR011335">
    <property type="entry name" value="Restrct_endonuc-II-like"/>
</dbReference>
<gene>
    <name evidence="2" type="ORF">FJ693_03850</name>
</gene>
<dbReference type="SUPFAM" id="SSF52980">
    <property type="entry name" value="Restriction endonuclease-like"/>
    <property type="match status" value="1"/>
</dbReference>
<comment type="caution">
    <text evidence="2">The sequence shown here is derived from an EMBL/GenBank/DDBJ whole genome shotgun (WGS) entry which is preliminary data.</text>
</comment>
<sequence>MDIHALELAETQLRRRQVAGIFTARMAMQSGFTRGAIRHRLANGWWKAVVGDGIADANLDIDVRRRVVAARLTYPHAVVIRRTAAMLHGFTVEDDVTTHIHLGSGRRDRSGLSVHDVRLERSDVTDLEGIAVTSRRRTVLDCLMRLDLQEAERLLAWVVTREVLAPSALLEAAERCTGRPHNVQLARLAQMVAVGAVNGGELALHELLRTARISGWSGDQKIYQHGRIIARVDVLFHEEKLILELDGERFHDPAVDRARDLALGNLGYTVLRFTWSDVTERPLFVVRAVVDALARSRGVRR</sequence>
<dbReference type="RefSeq" id="WP_143417210.1">
    <property type="nucleotide sequence ID" value="NZ_VJXR01000006.1"/>
</dbReference>
<evidence type="ECO:0000259" key="1">
    <source>
        <dbReference type="Pfam" id="PF04480"/>
    </source>
</evidence>
<dbReference type="InterPro" id="IPR007569">
    <property type="entry name" value="DUF559"/>
</dbReference>
<organism evidence="2 3">
    <name type="scientific">Georgenia yuyongxinii</name>
    <dbReference type="NCBI Taxonomy" id="2589797"/>
    <lineage>
        <taxon>Bacteria</taxon>
        <taxon>Bacillati</taxon>
        <taxon>Actinomycetota</taxon>
        <taxon>Actinomycetes</taxon>
        <taxon>Micrococcales</taxon>
        <taxon>Bogoriellaceae</taxon>
        <taxon>Georgenia</taxon>
    </lineage>
</organism>
<proteinExistence type="predicted"/>
<dbReference type="Proteomes" id="UP000318693">
    <property type="component" value="Unassembled WGS sequence"/>
</dbReference>
<dbReference type="Gene3D" id="3.40.960.10">
    <property type="entry name" value="VSR Endonuclease"/>
    <property type="match status" value="1"/>
</dbReference>
<feature type="domain" description="DUF559" evidence="1">
    <location>
        <begin position="201"/>
        <end position="292"/>
    </location>
</feature>
<evidence type="ECO:0000313" key="2">
    <source>
        <dbReference type="EMBL" id="TRW46854.1"/>
    </source>
</evidence>